<sequence>MASSVPPSPTTEKPAKSDIPAYKPGVLSYGCDHIRRSIVGPNSAFVKNYKHALSTICNSSPIRSQHYKDEKGRVVSRIGPLYLCLQCESTLPEEQIDKHSLETKHRLCMSTCKSMFVESRSGNLFCNMCKDFVFDPVLESLRTRKVETGSYSLKRKHDEYAELFQENTIKVASKDASKQSCSVATVRGIWNMGSTCYMTVILESLVHNPLMRNFYLSEGHKSSTCTKSLNNEPCLSCFMDDMFQQFNNTETTSAWTAQNILGSFVFSAKPAYESIKPDEQQDAHEFLNFLLEELHEINSVDPRSLIANSSPNKRLKYDGEDCKCVIHQTFYGKTLSIIRCKGVNNGKKCGSVRRTGLQQFSDISLGLDFLSTQASTKKHSLEYCLKKEYFTEEQCDYSCDACGSKKATKQVSIKMLPNVLCFQLKRFSQKGGNAIKIKNKVSFPFKLEMLPYTDKIDEAKGHGPAQYALKARSTYHLQSVVTHIGDAIEQGHYISYSKHDNQWFKFDDHKVYTASKSEVLGVEAYLLFYVIQSMATTEEKKKV</sequence>
<dbReference type="GO" id="GO:0005829">
    <property type="term" value="C:cytosol"/>
    <property type="evidence" value="ECO:0007669"/>
    <property type="project" value="TreeGrafter"/>
</dbReference>
<gene>
    <name evidence="2" type="ORF">LY89DRAFT_735817</name>
</gene>
<dbReference type="Proteomes" id="UP000070700">
    <property type="component" value="Unassembled WGS sequence"/>
</dbReference>
<dbReference type="RefSeq" id="XP_018069095.1">
    <property type="nucleotide sequence ID" value="XM_018220047.1"/>
</dbReference>
<protein>
    <submittedName>
        <fullName evidence="2">Cysteine proteinase</fullName>
    </submittedName>
</protein>
<dbReference type="PANTHER" id="PTHR24006:SF937">
    <property type="entry name" value="UBIQUITIN CARBOXYL-TERMINAL HYDROLASE"/>
    <property type="match status" value="1"/>
</dbReference>
<dbReference type="Pfam" id="PF00443">
    <property type="entry name" value="UCH"/>
    <property type="match status" value="1"/>
</dbReference>
<keyword evidence="3" id="KW-1185">Reference proteome</keyword>
<dbReference type="STRING" id="149040.A0A194X3G5"/>
<dbReference type="InterPro" id="IPR013083">
    <property type="entry name" value="Znf_RING/FYVE/PHD"/>
</dbReference>
<dbReference type="PANTHER" id="PTHR24006">
    <property type="entry name" value="UBIQUITIN CARBOXYL-TERMINAL HYDROLASE"/>
    <property type="match status" value="1"/>
</dbReference>
<dbReference type="GO" id="GO:0016579">
    <property type="term" value="P:protein deubiquitination"/>
    <property type="evidence" value="ECO:0007669"/>
    <property type="project" value="InterPro"/>
</dbReference>
<dbReference type="InterPro" id="IPR038765">
    <property type="entry name" value="Papain-like_cys_pep_sf"/>
</dbReference>
<dbReference type="SUPFAM" id="SSF54001">
    <property type="entry name" value="Cysteine proteinases"/>
    <property type="match status" value="1"/>
</dbReference>
<dbReference type="InterPro" id="IPR050164">
    <property type="entry name" value="Peptidase_C19"/>
</dbReference>
<dbReference type="PROSITE" id="PS50235">
    <property type="entry name" value="USP_3"/>
    <property type="match status" value="1"/>
</dbReference>
<evidence type="ECO:0000313" key="2">
    <source>
        <dbReference type="EMBL" id="KUJ14740.1"/>
    </source>
</evidence>
<dbReference type="GO" id="GO:0004843">
    <property type="term" value="F:cysteine-type deubiquitinase activity"/>
    <property type="evidence" value="ECO:0007669"/>
    <property type="project" value="InterPro"/>
</dbReference>
<feature type="domain" description="USP" evidence="1">
    <location>
        <begin position="187"/>
        <end position="532"/>
    </location>
</feature>
<evidence type="ECO:0000259" key="1">
    <source>
        <dbReference type="PROSITE" id="PS50235"/>
    </source>
</evidence>
<proteinExistence type="predicted"/>
<dbReference type="GeneID" id="28829773"/>
<dbReference type="Gene3D" id="3.90.70.10">
    <property type="entry name" value="Cysteine proteinases"/>
    <property type="match status" value="1"/>
</dbReference>
<dbReference type="KEGG" id="psco:LY89DRAFT_735817"/>
<dbReference type="InterPro" id="IPR028889">
    <property type="entry name" value="USP"/>
</dbReference>
<dbReference type="FunCoup" id="A0A194X3G5">
    <property type="interactions" value="479"/>
</dbReference>
<dbReference type="Gene3D" id="3.30.40.10">
    <property type="entry name" value="Zinc/RING finger domain, C3HC4 (zinc finger)"/>
    <property type="match status" value="1"/>
</dbReference>
<dbReference type="OrthoDB" id="289038at2759"/>
<dbReference type="InParanoid" id="A0A194X3G5"/>
<dbReference type="EMBL" id="KQ947419">
    <property type="protein sequence ID" value="KUJ14740.1"/>
    <property type="molecule type" value="Genomic_DNA"/>
</dbReference>
<dbReference type="InterPro" id="IPR018200">
    <property type="entry name" value="USP_CS"/>
</dbReference>
<evidence type="ECO:0000313" key="3">
    <source>
        <dbReference type="Proteomes" id="UP000070700"/>
    </source>
</evidence>
<name>A0A194X3G5_MOLSC</name>
<dbReference type="PROSITE" id="PS00973">
    <property type="entry name" value="USP_2"/>
    <property type="match status" value="1"/>
</dbReference>
<dbReference type="InterPro" id="IPR001394">
    <property type="entry name" value="Peptidase_C19_UCH"/>
</dbReference>
<dbReference type="GO" id="GO:0005634">
    <property type="term" value="C:nucleus"/>
    <property type="evidence" value="ECO:0007669"/>
    <property type="project" value="TreeGrafter"/>
</dbReference>
<accession>A0A194X3G5</accession>
<dbReference type="SUPFAM" id="SSF57850">
    <property type="entry name" value="RING/U-box"/>
    <property type="match status" value="1"/>
</dbReference>
<reference evidence="2 3" key="1">
    <citation type="submission" date="2015-10" db="EMBL/GenBank/DDBJ databases">
        <title>Full genome of DAOMC 229536 Phialocephala scopiformis, a fungal endophyte of spruce producing the potent anti-insectan compound rugulosin.</title>
        <authorList>
            <consortium name="DOE Joint Genome Institute"/>
            <person name="Walker A.K."/>
            <person name="Frasz S.L."/>
            <person name="Seifert K.A."/>
            <person name="Miller J.D."/>
            <person name="Mondo S.J."/>
            <person name="Labutti K."/>
            <person name="Lipzen A."/>
            <person name="Dockter R."/>
            <person name="Kennedy M."/>
            <person name="Grigoriev I.V."/>
            <person name="Spatafora J.W."/>
        </authorList>
    </citation>
    <scope>NUCLEOTIDE SEQUENCE [LARGE SCALE GENOMIC DNA]</scope>
    <source>
        <strain evidence="2 3">CBS 120377</strain>
    </source>
</reference>
<dbReference type="AlphaFoldDB" id="A0A194X3G5"/>
<organism evidence="2 3">
    <name type="scientific">Mollisia scopiformis</name>
    <name type="common">Conifer needle endophyte fungus</name>
    <name type="synonym">Phialocephala scopiformis</name>
    <dbReference type="NCBI Taxonomy" id="149040"/>
    <lineage>
        <taxon>Eukaryota</taxon>
        <taxon>Fungi</taxon>
        <taxon>Dikarya</taxon>
        <taxon>Ascomycota</taxon>
        <taxon>Pezizomycotina</taxon>
        <taxon>Leotiomycetes</taxon>
        <taxon>Helotiales</taxon>
        <taxon>Mollisiaceae</taxon>
        <taxon>Mollisia</taxon>
    </lineage>
</organism>